<keyword evidence="3" id="KW-1185">Reference proteome</keyword>
<organism evidence="2 3">
    <name type="scientific">Saitozyma podzolica</name>
    <dbReference type="NCBI Taxonomy" id="1890683"/>
    <lineage>
        <taxon>Eukaryota</taxon>
        <taxon>Fungi</taxon>
        <taxon>Dikarya</taxon>
        <taxon>Basidiomycota</taxon>
        <taxon>Agaricomycotina</taxon>
        <taxon>Tremellomycetes</taxon>
        <taxon>Tremellales</taxon>
        <taxon>Trimorphomycetaceae</taxon>
        <taxon>Saitozyma</taxon>
    </lineage>
</organism>
<protein>
    <submittedName>
        <fullName evidence="2">Uncharacterized protein</fullName>
    </submittedName>
</protein>
<accession>A0A427YMT1</accession>
<feature type="compositionally biased region" description="Acidic residues" evidence="1">
    <location>
        <begin position="49"/>
        <end position="64"/>
    </location>
</feature>
<evidence type="ECO:0000313" key="2">
    <source>
        <dbReference type="EMBL" id="RSH92360.1"/>
    </source>
</evidence>
<sequence>MMLRSVIAPLRASARAIYAHAGGPSAAPAGFRALHASSARLRKHREAAEEIDEFDEPETSDDLFDLSTPAPTSDRADLRTAILSRITEIASLPPLERKHAIAELRVGELRRVVSLSSPDELDGLRQVFRTWRVLGMRVTNKTADETVGRCCNLGRPDLALELSEDRLQYGLPPLSPAAQTKLHHSLLSTTSTALPTLSPEQKVSPTLALLRLALLQRSGASPEDIAAGSLLQRLRRPAKESTAAPEWRENALGLLEQAGGVWAEEGRKVQLQQDGGA</sequence>
<dbReference type="AlphaFoldDB" id="A0A427YMT1"/>
<evidence type="ECO:0000256" key="1">
    <source>
        <dbReference type="SAM" id="MobiDB-lite"/>
    </source>
</evidence>
<reference evidence="2 3" key="1">
    <citation type="submission" date="2018-11" db="EMBL/GenBank/DDBJ databases">
        <title>Genome sequence of Saitozyma podzolica DSM 27192.</title>
        <authorList>
            <person name="Aliyu H."/>
            <person name="Gorte O."/>
            <person name="Ochsenreither K."/>
        </authorList>
    </citation>
    <scope>NUCLEOTIDE SEQUENCE [LARGE SCALE GENOMIC DNA]</scope>
    <source>
        <strain evidence="2 3">DSM 27192</strain>
    </source>
</reference>
<comment type="caution">
    <text evidence="2">The sequence shown here is derived from an EMBL/GenBank/DDBJ whole genome shotgun (WGS) entry which is preliminary data.</text>
</comment>
<feature type="region of interest" description="Disordered" evidence="1">
    <location>
        <begin position="45"/>
        <end position="71"/>
    </location>
</feature>
<proteinExistence type="predicted"/>
<name>A0A427YMT1_9TREE</name>
<dbReference type="Proteomes" id="UP000279259">
    <property type="component" value="Unassembled WGS sequence"/>
</dbReference>
<dbReference type="EMBL" id="RSCD01000006">
    <property type="protein sequence ID" value="RSH92360.1"/>
    <property type="molecule type" value="Genomic_DNA"/>
</dbReference>
<dbReference type="OrthoDB" id="565731at2759"/>
<evidence type="ECO:0000313" key="3">
    <source>
        <dbReference type="Proteomes" id="UP000279259"/>
    </source>
</evidence>
<gene>
    <name evidence="2" type="ORF">EHS25_008775</name>
</gene>